<evidence type="ECO:0000313" key="2">
    <source>
        <dbReference type="Proteomes" id="UP000182235"/>
    </source>
</evidence>
<reference evidence="1 2" key="1">
    <citation type="submission" date="2015-07" db="EMBL/GenBank/DDBJ databases">
        <title>Emmonsia species relationships and genome sequence.</title>
        <authorList>
            <consortium name="The Broad Institute Genomics Platform"/>
            <person name="Cuomo C.A."/>
            <person name="Munoz J.F."/>
            <person name="Imamovic A."/>
            <person name="Priest M.E."/>
            <person name="Young S."/>
            <person name="Clay O.K."/>
            <person name="McEwen J.G."/>
        </authorList>
    </citation>
    <scope>NUCLEOTIDE SEQUENCE [LARGE SCALE GENOMIC DNA]</scope>
    <source>
        <strain evidence="1 2">UAMH 9510</strain>
    </source>
</reference>
<accession>A0A1J9P4U9</accession>
<name>A0A1J9P4U9_9EURO</name>
<dbReference type="VEuPathDB" id="FungiDB:AJ78_07546"/>
<organism evidence="1 2">
    <name type="scientific">Emergomyces pasteurianus Ep9510</name>
    <dbReference type="NCBI Taxonomy" id="1447872"/>
    <lineage>
        <taxon>Eukaryota</taxon>
        <taxon>Fungi</taxon>
        <taxon>Dikarya</taxon>
        <taxon>Ascomycota</taxon>
        <taxon>Pezizomycotina</taxon>
        <taxon>Eurotiomycetes</taxon>
        <taxon>Eurotiomycetidae</taxon>
        <taxon>Onygenales</taxon>
        <taxon>Ajellomycetaceae</taxon>
        <taxon>Emergomyces</taxon>
    </lineage>
</organism>
<keyword evidence="2" id="KW-1185">Reference proteome</keyword>
<gene>
    <name evidence="1" type="ORF">AJ78_07546</name>
</gene>
<evidence type="ECO:0000313" key="1">
    <source>
        <dbReference type="EMBL" id="OJD11737.1"/>
    </source>
</evidence>
<comment type="caution">
    <text evidence="1">The sequence shown here is derived from an EMBL/GenBank/DDBJ whole genome shotgun (WGS) entry which is preliminary data.</text>
</comment>
<sequence length="77" mass="9094">MKSDILFMLFESPNQRPEFVADKHHYMCREFEQPVTEETALYSTIQKQVSDNQTALSVPWVIEKSWKIAVRKCEDKS</sequence>
<dbReference type="Proteomes" id="UP000182235">
    <property type="component" value="Unassembled WGS sequence"/>
</dbReference>
<dbReference type="AlphaFoldDB" id="A0A1J9P4U9"/>
<protein>
    <submittedName>
        <fullName evidence="1">Uncharacterized protein</fullName>
    </submittedName>
</protein>
<dbReference type="EMBL" id="LGRN01000501">
    <property type="protein sequence ID" value="OJD11737.1"/>
    <property type="molecule type" value="Genomic_DNA"/>
</dbReference>
<proteinExistence type="predicted"/>